<keyword evidence="4 9" id="KW-0645">Protease</keyword>
<keyword evidence="6 9" id="KW-0378">Hydrolase</keyword>
<evidence type="ECO:0000256" key="7">
    <source>
        <dbReference type="ARBA" id="ARBA00022833"/>
    </source>
</evidence>
<evidence type="ECO:0000313" key="11">
    <source>
        <dbReference type="EMBL" id="GAA3282097.1"/>
    </source>
</evidence>
<evidence type="ECO:0000256" key="8">
    <source>
        <dbReference type="ARBA" id="ARBA00023049"/>
    </source>
</evidence>
<dbReference type="Pfam" id="PF02127">
    <property type="entry name" value="Peptidase_M18"/>
    <property type="match status" value="1"/>
</dbReference>
<evidence type="ECO:0000256" key="9">
    <source>
        <dbReference type="RuleBase" id="RU004386"/>
    </source>
</evidence>
<dbReference type="Gene3D" id="2.30.250.10">
    <property type="entry name" value="Aminopeptidase i, Domain 2"/>
    <property type="match status" value="1"/>
</dbReference>
<dbReference type="PRINTS" id="PR00932">
    <property type="entry name" value="AMINO1PTASE"/>
</dbReference>
<proteinExistence type="inferred from homology"/>
<dbReference type="Proteomes" id="UP001501736">
    <property type="component" value="Unassembled WGS sequence"/>
</dbReference>
<reference evidence="12" key="1">
    <citation type="journal article" date="2019" name="Int. J. Syst. Evol. Microbiol.">
        <title>The Global Catalogue of Microorganisms (GCM) 10K type strain sequencing project: providing services to taxonomists for standard genome sequencing and annotation.</title>
        <authorList>
            <consortium name="The Broad Institute Genomics Platform"/>
            <consortium name="The Broad Institute Genome Sequencing Center for Infectious Disease"/>
            <person name="Wu L."/>
            <person name="Ma J."/>
        </authorList>
    </citation>
    <scope>NUCLEOTIDE SEQUENCE [LARGE SCALE GENOMIC DNA]</scope>
    <source>
        <strain evidence="12">JCM 11483</strain>
    </source>
</reference>
<dbReference type="SUPFAM" id="SSF53187">
    <property type="entry name" value="Zn-dependent exopeptidases"/>
    <property type="match status" value="1"/>
</dbReference>
<accession>A0ABP6R9Y7</accession>
<evidence type="ECO:0000256" key="5">
    <source>
        <dbReference type="ARBA" id="ARBA00022723"/>
    </source>
</evidence>
<dbReference type="InterPro" id="IPR001948">
    <property type="entry name" value="Peptidase_M18"/>
</dbReference>
<evidence type="ECO:0000256" key="2">
    <source>
        <dbReference type="ARBA" id="ARBA00008290"/>
    </source>
</evidence>
<evidence type="ECO:0000256" key="1">
    <source>
        <dbReference type="ARBA" id="ARBA00001947"/>
    </source>
</evidence>
<keyword evidence="8 9" id="KW-0482">Metalloprotease</keyword>
<evidence type="ECO:0000256" key="10">
    <source>
        <dbReference type="RuleBase" id="RU004387"/>
    </source>
</evidence>
<dbReference type="CDD" id="cd05658">
    <property type="entry name" value="M18_DAP"/>
    <property type="match status" value="1"/>
</dbReference>
<organism evidence="11 12">
    <name type="scientific">Nesterenkonia halobia</name>
    <dbReference type="NCBI Taxonomy" id="37922"/>
    <lineage>
        <taxon>Bacteria</taxon>
        <taxon>Bacillati</taxon>
        <taxon>Actinomycetota</taxon>
        <taxon>Actinomycetes</taxon>
        <taxon>Micrococcales</taxon>
        <taxon>Micrococcaceae</taxon>
        <taxon>Nesterenkonia</taxon>
    </lineage>
</organism>
<evidence type="ECO:0000313" key="12">
    <source>
        <dbReference type="Proteomes" id="UP001501736"/>
    </source>
</evidence>
<dbReference type="Gene3D" id="3.40.630.10">
    <property type="entry name" value="Zn peptidases"/>
    <property type="match status" value="1"/>
</dbReference>
<protein>
    <recommendedName>
        <fullName evidence="10">M18 family aminopeptidase</fullName>
        <ecNumber evidence="10">3.4.11.-</ecNumber>
    </recommendedName>
</protein>
<dbReference type="PANTHER" id="PTHR28570">
    <property type="entry name" value="ASPARTYL AMINOPEPTIDASE"/>
    <property type="match status" value="1"/>
</dbReference>
<gene>
    <name evidence="11" type="ORF">GCM10020260_08590</name>
</gene>
<keyword evidence="12" id="KW-1185">Reference proteome</keyword>
<keyword evidence="5 9" id="KW-0479">Metal-binding</keyword>
<dbReference type="EMBL" id="BAAAYG010000003">
    <property type="protein sequence ID" value="GAA3282097.1"/>
    <property type="molecule type" value="Genomic_DNA"/>
</dbReference>
<sequence length="455" mass="46983">MSENSSATPSVPGAGPRDVDALVEDLGAFVTAAPSSYHAAAEAARRLTAAGFTRLDEQQDWPTAPGHYLVVRDGAVLAWIVPEAATPTTPLRILGAHTDSPGFKLKPKSTVVSHGWVQAGTEVYGGPLLNSWLDRELVLAGRLVTRDGATRLAATGPVARIPQLAIHLDRQVNDGLTLDKQAHTGPVLSVAADAEAAASADVLGVVAESAGVDPAQVDGYDVVVADAQAPARFGAGRAGRGEFLASGRLDNLSSVHAGVVSLEQAAARLERGEQGAAIPMLAAFDHEELGSASRSGAAGPFLEEVLARIQEGLGATAGQRAQALAASWHLSSDAGHAVHPNYPGHHDPANRPLPNGGPLLKINANQRYTTDAPGAAMWAQVCRAAGVPSQEFVSHNAIPCGSTIGPITATRLGIRTVDVGMPLLSMHSAREMCGVDDVAHLRDAVAAFFTAELSV</sequence>
<dbReference type="EC" id="3.4.11.-" evidence="10"/>
<evidence type="ECO:0000256" key="4">
    <source>
        <dbReference type="ARBA" id="ARBA00022670"/>
    </source>
</evidence>
<comment type="cofactor">
    <cofactor evidence="1 10">
        <name>Zn(2+)</name>
        <dbReference type="ChEBI" id="CHEBI:29105"/>
    </cofactor>
</comment>
<keyword evidence="7 9" id="KW-0862">Zinc</keyword>
<dbReference type="InterPro" id="IPR023358">
    <property type="entry name" value="Peptidase_M18_dom2"/>
</dbReference>
<dbReference type="RefSeq" id="WP_344718539.1">
    <property type="nucleotide sequence ID" value="NZ_BAAAYG010000003.1"/>
</dbReference>
<dbReference type="GO" id="GO:0004177">
    <property type="term" value="F:aminopeptidase activity"/>
    <property type="evidence" value="ECO:0007669"/>
    <property type="project" value="UniProtKB-KW"/>
</dbReference>
<comment type="caution">
    <text evidence="11">The sequence shown here is derived from an EMBL/GenBank/DDBJ whole genome shotgun (WGS) entry which is preliminary data.</text>
</comment>
<keyword evidence="3 9" id="KW-0031">Aminopeptidase</keyword>
<evidence type="ECO:0000256" key="3">
    <source>
        <dbReference type="ARBA" id="ARBA00022438"/>
    </source>
</evidence>
<name>A0ABP6R9Y7_9MICC</name>
<dbReference type="NCBIfam" id="NF002759">
    <property type="entry name" value="PRK02813.1"/>
    <property type="match status" value="1"/>
</dbReference>
<comment type="similarity">
    <text evidence="2 9">Belongs to the peptidase M18 family.</text>
</comment>
<dbReference type="SUPFAM" id="SSF101821">
    <property type="entry name" value="Aminopeptidase/glucanase lid domain"/>
    <property type="match status" value="1"/>
</dbReference>
<dbReference type="PANTHER" id="PTHR28570:SF3">
    <property type="entry name" value="ASPARTYL AMINOPEPTIDASE"/>
    <property type="match status" value="1"/>
</dbReference>
<evidence type="ECO:0000256" key="6">
    <source>
        <dbReference type="ARBA" id="ARBA00022801"/>
    </source>
</evidence>